<dbReference type="GO" id="GO:0010043">
    <property type="term" value="P:response to zinc ion"/>
    <property type="evidence" value="ECO:0007669"/>
    <property type="project" value="TreeGrafter"/>
</dbReference>
<dbReference type="OrthoDB" id="9798540at2"/>
<keyword evidence="6" id="KW-0813">Transport</keyword>
<organism evidence="8 9">
    <name type="scientific">Globicatella sulfidifaciens DSM 15739</name>
    <dbReference type="NCBI Taxonomy" id="1121925"/>
    <lineage>
        <taxon>Bacteria</taxon>
        <taxon>Bacillati</taxon>
        <taxon>Bacillota</taxon>
        <taxon>Bacilli</taxon>
        <taxon>Lactobacillales</taxon>
        <taxon>Aerococcaceae</taxon>
        <taxon>Globicatella</taxon>
    </lineage>
</organism>
<feature type="transmembrane region" description="Helical" evidence="7">
    <location>
        <begin position="62"/>
        <end position="78"/>
    </location>
</feature>
<keyword evidence="3 6" id="KW-0812">Transmembrane</keyword>
<feature type="transmembrane region" description="Helical" evidence="7">
    <location>
        <begin position="134"/>
        <end position="153"/>
    </location>
</feature>
<dbReference type="PANTHER" id="PTHR30477">
    <property type="entry name" value="ABC-TRANSPORTER METAL-BINDING PROTEIN"/>
    <property type="match status" value="1"/>
</dbReference>
<dbReference type="STRING" id="1121925.SAMN02746011_00712"/>
<dbReference type="AlphaFoldDB" id="A0A1T4KEF5"/>
<evidence type="ECO:0000256" key="5">
    <source>
        <dbReference type="ARBA" id="ARBA00023136"/>
    </source>
</evidence>
<feature type="transmembrane region" description="Helical" evidence="7">
    <location>
        <begin position="85"/>
        <end position="105"/>
    </location>
</feature>
<evidence type="ECO:0000313" key="9">
    <source>
        <dbReference type="Proteomes" id="UP000189941"/>
    </source>
</evidence>
<keyword evidence="4 7" id="KW-1133">Transmembrane helix</keyword>
<gene>
    <name evidence="8" type="ORF">SAMN02746011_00712</name>
</gene>
<evidence type="ECO:0000256" key="7">
    <source>
        <dbReference type="SAM" id="Phobius"/>
    </source>
</evidence>
<accession>A0A1T4KEF5</accession>
<feature type="transmembrane region" description="Helical" evidence="7">
    <location>
        <begin position="246"/>
        <end position="269"/>
    </location>
</feature>
<dbReference type="GO" id="GO:0043190">
    <property type="term" value="C:ATP-binding cassette (ABC) transporter complex"/>
    <property type="evidence" value="ECO:0007669"/>
    <property type="project" value="InterPro"/>
</dbReference>
<dbReference type="Gene3D" id="1.10.3470.10">
    <property type="entry name" value="ABC transporter involved in vitamin B12 uptake, BtuC"/>
    <property type="match status" value="1"/>
</dbReference>
<dbReference type="SUPFAM" id="SSF81345">
    <property type="entry name" value="ABC transporter involved in vitamin B12 uptake, BtuC"/>
    <property type="match status" value="1"/>
</dbReference>
<dbReference type="RefSeq" id="WP_078755504.1">
    <property type="nucleotide sequence ID" value="NZ_FUWO01000004.1"/>
</dbReference>
<evidence type="ECO:0000256" key="2">
    <source>
        <dbReference type="ARBA" id="ARBA00008034"/>
    </source>
</evidence>
<dbReference type="EMBL" id="FUWO01000004">
    <property type="protein sequence ID" value="SJZ40757.1"/>
    <property type="molecule type" value="Genomic_DNA"/>
</dbReference>
<dbReference type="Proteomes" id="UP000189941">
    <property type="component" value="Unassembled WGS sequence"/>
</dbReference>
<proteinExistence type="inferred from homology"/>
<evidence type="ECO:0000256" key="4">
    <source>
        <dbReference type="ARBA" id="ARBA00022989"/>
    </source>
</evidence>
<evidence type="ECO:0000256" key="3">
    <source>
        <dbReference type="ARBA" id="ARBA00022692"/>
    </source>
</evidence>
<dbReference type="Pfam" id="PF00950">
    <property type="entry name" value="ABC-3"/>
    <property type="match status" value="1"/>
</dbReference>
<feature type="transmembrane region" description="Helical" evidence="7">
    <location>
        <begin position="12"/>
        <end position="32"/>
    </location>
</feature>
<evidence type="ECO:0000256" key="1">
    <source>
        <dbReference type="ARBA" id="ARBA00004141"/>
    </source>
</evidence>
<protein>
    <submittedName>
        <fullName evidence="8">Zinc transport system permease protein</fullName>
    </submittedName>
</protein>
<dbReference type="InterPro" id="IPR001626">
    <property type="entry name" value="ABC_TroCD"/>
</dbReference>
<sequence length="274" mass="29650">MEMFQYDFIQRAFLAGAAISLITPILGLLLILRRQSLLADTLAHISLAGVALGLLLKVAPTYTTLIVVVIASVLIEYLRMAYRDFSEVSVALMTATGMAVALVLVNLNPDAASFSIEQYLFGSIILITDQEVKLLIGLAIGLVILYTIFRRPLYVLTFDEATAQTSGLPVKLISILFSVITGVAISIMMPIVGSLLVSALIVIPSATAIKVSNSFLKTIIIAIVINVIGVFSGITLSYQWDTPPGASITLMFVAAFVIVSLFNRIWIYFKKGRS</sequence>
<dbReference type="PANTHER" id="PTHR30477:SF0">
    <property type="entry name" value="METAL TRANSPORT SYSTEM MEMBRANE PROTEIN TM_0125-RELATED"/>
    <property type="match status" value="1"/>
</dbReference>
<keyword evidence="9" id="KW-1185">Reference proteome</keyword>
<evidence type="ECO:0000313" key="8">
    <source>
        <dbReference type="EMBL" id="SJZ40757.1"/>
    </source>
</evidence>
<feature type="transmembrane region" description="Helical" evidence="7">
    <location>
        <begin position="173"/>
        <end position="203"/>
    </location>
</feature>
<feature type="transmembrane region" description="Helical" evidence="7">
    <location>
        <begin position="215"/>
        <end position="240"/>
    </location>
</feature>
<keyword evidence="5 7" id="KW-0472">Membrane</keyword>
<comment type="subcellular location">
    <subcellularLocation>
        <location evidence="6">Cell membrane</location>
        <topology evidence="6">Multi-pass membrane protein</topology>
    </subcellularLocation>
    <subcellularLocation>
        <location evidence="1">Membrane</location>
        <topology evidence="1">Multi-pass membrane protein</topology>
    </subcellularLocation>
</comment>
<reference evidence="9" key="1">
    <citation type="submission" date="2017-02" db="EMBL/GenBank/DDBJ databases">
        <authorList>
            <person name="Varghese N."/>
            <person name="Submissions S."/>
        </authorList>
    </citation>
    <scope>NUCLEOTIDE SEQUENCE [LARGE SCALE GENOMIC DNA]</scope>
    <source>
        <strain evidence="9">DSM 15739</strain>
    </source>
</reference>
<comment type="similarity">
    <text evidence="2 6">Belongs to the ABC-3 integral membrane protein family.</text>
</comment>
<name>A0A1T4KEF5_9LACT</name>
<dbReference type="GO" id="GO:0055085">
    <property type="term" value="P:transmembrane transport"/>
    <property type="evidence" value="ECO:0007669"/>
    <property type="project" value="InterPro"/>
</dbReference>
<evidence type="ECO:0000256" key="6">
    <source>
        <dbReference type="RuleBase" id="RU003943"/>
    </source>
</evidence>
<dbReference type="InterPro" id="IPR037294">
    <property type="entry name" value="ABC_BtuC-like"/>
</dbReference>